<name>A0AAN8A7R9_9SACH</name>
<feature type="region of interest" description="Disordered" evidence="1">
    <location>
        <begin position="311"/>
        <end position="332"/>
    </location>
</feature>
<comment type="caution">
    <text evidence="2">The sequence shown here is derived from an EMBL/GenBank/DDBJ whole genome shotgun (WGS) entry which is preliminary data.</text>
</comment>
<protein>
    <submittedName>
        <fullName evidence="2">Uncharacterized protein</fullName>
    </submittedName>
</protein>
<dbReference type="Proteomes" id="UP001306508">
    <property type="component" value="Unassembled WGS sequence"/>
</dbReference>
<feature type="compositionally biased region" description="Low complexity" evidence="1">
    <location>
        <begin position="194"/>
        <end position="210"/>
    </location>
</feature>
<feature type="compositionally biased region" description="Low complexity" evidence="1">
    <location>
        <begin position="96"/>
        <end position="111"/>
    </location>
</feature>
<reference evidence="3" key="1">
    <citation type="submission" date="2023-07" db="EMBL/GenBank/DDBJ databases">
        <title>A draft genome of Kazachstania heterogenica Y-27499.</title>
        <authorList>
            <person name="Donic C."/>
            <person name="Kralova J.S."/>
            <person name="Fidel L."/>
            <person name="Ben-Dor S."/>
            <person name="Jung S."/>
        </authorList>
    </citation>
    <scope>NUCLEOTIDE SEQUENCE [LARGE SCALE GENOMIC DNA]</scope>
    <source>
        <strain evidence="3">Y27499</strain>
    </source>
</reference>
<dbReference type="AlphaFoldDB" id="A0AAN8A7R9"/>
<sequence>MSSDTMYFNRSRMLPAHNKNKSHLPQPSPLSMKRYKSNRKSLEMMGRRSERESRSSTPTPMDLNLPEIPKLQVLPNGQKPNFGNSSNNNYHHHHNNNNNSSSSNNNNSNNNNHHHHGNNSHSHGHSHNHNQINKNNDLATTQNKSHSRKRSSSGGKSFKKDKETDVDKRNRNTKRDSHKKADKTNIESAEDVTNQLKNLLINNNNNNNNNSKKKSGDNLKNNVTDLKNMSRVQNNPSPLTTFLTSPIITPETIPPQLKIENNSILGKTPLLVSIQQTTQTNNTNTQQQQQSNHKILNNSKVVNHASNNIAPLPLQSLPAPVPTPTSNPTTSTMNANGNPPLPILNGIVHSPIMQPLTSFQVPNNVPPLPFGNNNMNYSITNVPLPIPPFMAPPPSVSHQNPLNSPNLLNARDSNTNVKNVLISPELILNEDVKKTSKKSYNTRTNTITNNILNKHSKCTAKKTSHTFAGASFATDIPQECNLPKPSFL</sequence>
<keyword evidence="3" id="KW-1185">Reference proteome</keyword>
<proteinExistence type="predicted"/>
<feature type="compositionally biased region" description="Polar residues" evidence="1">
    <location>
        <begin position="131"/>
        <end position="143"/>
    </location>
</feature>
<organism evidence="2 3">
    <name type="scientific">Arxiozyma heterogenica</name>
    <dbReference type="NCBI Taxonomy" id="278026"/>
    <lineage>
        <taxon>Eukaryota</taxon>
        <taxon>Fungi</taxon>
        <taxon>Dikarya</taxon>
        <taxon>Ascomycota</taxon>
        <taxon>Saccharomycotina</taxon>
        <taxon>Saccharomycetes</taxon>
        <taxon>Saccharomycetales</taxon>
        <taxon>Saccharomycetaceae</taxon>
        <taxon>Arxiozyma</taxon>
    </lineage>
</organism>
<feature type="compositionally biased region" description="Basic residues" evidence="1">
    <location>
        <begin position="112"/>
        <end position="128"/>
    </location>
</feature>
<feature type="compositionally biased region" description="Basic and acidic residues" evidence="1">
    <location>
        <begin position="158"/>
        <end position="175"/>
    </location>
</feature>
<dbReference type="EMBL" id="JAWIZZ010000036">
    <property type="protein sequence ID" value="KAK5781337.1"/>
    <property type="molecule type" value="Genomic_DNA"/>
</dbReference>
<evidence type="ECO:0000256" key="1">
    <source>
        <dbReference type="SAM" id="MobiDB-lite"/>
    </source>
</evidence>
<evidence type="ECO:0000313" key="3">
    <source>
        <dbReference type="Proteomes" id="UP001306508"/>
    </source>
</evidence>
<feature type="compositionally biased region" description="Basic and acidic residues" evidence="1">
    <location>
        <begin position="40"/>
        <end position="54"/>
    </location>
</feature>
<accession>A0AAN8A7R9</accession>
<feature type="region of interest" description="Disordered" evidence="1">
    <location>
        <begin position="1"/>
        <end position="222"/>
    </location>
</feature>
<gene>
    <name evidence="2" type="ORF">RI543_001178</name>
</gene>
<evidence type="ECO:0000313" key="2">
    <source>
        <dbReference type="EMBL" id="KAK5781337.1"/>
    </source>
</evidence>